<feature type="transmembrane region" description="Helical" evidence="7">
    <location>
        <begin position="49"/>
        <end position="72"/>
    </location>
</feature>
<dbReference type="PANTHER" id="PTHR23517:SF2">
    <property type="entry name" value="MULTIDRUG RESISTANCE PROTEIN MDTH"/>
    <property type="match status" value="1"/>
</dbReference>
<dbReference type="InterPro" id="IPR011701">
    <property type="entry name" value="MFS"/>
</dbReference>
<keyword evidence="10" id="KW-1185">Reference proteome</keyword>
<feature type="domain" description="Major facilitator superfamily (MFS) profile" evidence="8">
    <location>
        <begin position="18"/>
        <end position="397"/>
    </location>
</feature>
<evidence type="ECO:0000256" key="7">
    <source>
        <dbReference type="SAM" id="Phobius"/>
    </source>
</evidence>
<evidence type="ECO:0000256" key="1">
    <source>
        <dbReference type="ARBA" id="ARBA00004651"/>
    </source>
</evidence>
<keyword evidence="2" id="KW-0813">Transport</keyword>
<evidence type="ECO:0000256" key="2">
    <source>
        <dbReference type="ARBA" id="ARBA00022448"/>
    </source>
</evidence>
<sequence length="409" mass="45581">MTSPIQLYKKAYSGLSRNSWYLSLVVLINRSGTMVLPFMTIYCTQALHFTIVQAGIIMGLFGLGSITGAFIGGKITDKYGFYDVQVCSLLSAGLLFILLGYQTNFFAICGCVYILSMCNDAFRPANSTAIAAYSTPENKTRSYSLNRLAVNLGWSFGGALGGFLAAHNYHLLFWVDGCTNLMSGLLLLKIMPRSNYKKPANDTHPDAKTSPYKDSIYMIFILLTTLFGMCFFQTFTIQPVFYKTIWHIDERVIGSLMALNGLMVAFIEMVLINWLEGKRHALRYICLGVLLTGISLTFMNLLPPAVWVATMVIIVISFGEMFAMPFMNSFWIVRTNDNNRGQYAALYTMAWSAAQILAPVIGSQIIALFGYGALWWSLACVCLAAAIGFLLLYKLRFQNQLITIKSEVE</sequence>
<feature type="transmembrane region" description="Helical" evidence="7">
    <location>
        <begin position="92"/>
        <end position="115"/>
    </location>
</feature>
<feature type="transmembrane region" description="Helical" evidence="7">
    <location>
        <begin position="216"/>
        <end position="241"/>
    </location>
</feature>
<evidence type="ECO:0000259" key="8">
    <source>
        <dbReference type="PROSITE" id="PS50850"/>
    </source>
</evidence>
<dbReference type="InterPro" id="IPR050171">
    <property type="entry name" value="MFS_Transporters"/>
</dbReference>
<dbReference type="Pfam" id="PF07690">
    <property type="entry name" value="MFS_1"/>
    <property type="match status" value="1"/>
</dbReference>
<dbReference type="SUPFAM" id="SSF103473">
    <property type="entry name" value="MFS general substrate transporter"/>
    <property type="match status" value="1"/>
</dbReference>
<feature type="transmembrane region" description="Helical" evidence="7">
    <location>
        <begin position="253"/>
        <end position="274"/>
    </location>
</feature>
<dbReference type="Proteomes" id="UP001216139">
    <property type="component" value="Chromosome"/>
</dbReference>
<reference evidence="9 10" key="1">
    <citation type="submission" date="2023-02" db="EMBL/GenBank/DDBJ databases">
        <title>Genome sequence of Mucilaginibacter jinjuensis strain KACC 16571.</title>
        <authorList>
            <person name="Kim S."/>
            <person name="Heo J."/>
            <person name="Kwon S.-W."/>
        </authorList>
    </citation>
    <scope>NUCLEOTIDE SEQUENCE [LARGE SCALE GENOMIC DNA]</scope>
    <source>
        <strain evidence="9 10">KACC 16571</strain>
    </source>
</reference>
<evidence type="ECO:0000256" key="5">
    <source>
        <dbReference type="ARBA" id="ARBA00022989"/>
    </source>
</evidence>
<keyword evidence="6 7" id="KW-0472">Membrane</keyword>
<feature type="transmembrane region" description="Helical" evidence="7">
    <location>
        <begin position="20"/>
        <end position="42"/>
    </location>
</feature>
<keyword evidence="5 7" id="KW-1133">Transmembrane helix</keyword>
<evidence type="ECO:0000256" key="3">
    <source>
        <dbReference type="ARBA" id="ARBA00022475"/>
    </source>
</evidence>
<dbReference type="InterPro" id="IPR036259">
    <property type="entry name" value="MFS_trans_sf"/>
</dbReference>
<evidence type="ECO:0000313" key="10">
    <source>
        <dbReference type="Proteomes" id="UP001216139"/>
    </source>
</evidence>
<evidence type="ECO:0000256" key="4">
    <source>
        <dbReference type="ARBA" id="ARBA00022692"/>
    </source>
</evidence>
<feature type="transmembrane region" description="Helical" evidence="7">
    <location>
        <begin position="148"/>
        <end position="165"/>
    </location>
</feature>
<feature type="transmembrane region" description="Helical" evidence="7">
    <location>
        <begin position="344"/>
        <end position="367"/>
    </location>
</feature>
<dbReference type="EMBL" id="CP117167">
    <property type="protein sequence ID" value="WCT10984.1"/>
    <property type="molecule type" value="Genomic_DNA"/>
</dbReference>
<feature type="transmembrane region" description="Helical" evidence="7">
    <location>
        <begin position="171"/>
        <end position="188"/>
    </location>
</feature>
<dbReference type="PROSITE" id="PS50850">
    <property type="entry name" value="MFS"/>
    <property type="match status" value="1"/>
</dbReference>
<feature type="transmembrane region" description="Helical" evidence="7">
    <location>
        <begin position="305"/>
        <end position="323"/>
    </location>
</feature>
<evidence type="ECO:0000256" key="6">
    <source>
        <dbReference type="ARBA" id="ARBA00023136"/>
    </source>
</evidence>
<dbReference type="PANTHER" id="PTHR23517">
    <property type="entry name" value="RESISTANCE PROTEIN MDTM, PUTATIVE-RELATED-RELATED"/>
    <property type="match status" value="1"/>
</dbReference>
<dbReference type="InterPro" id="IPR020846">
    <property type="entry name" value="MFS_dom"/>
</dbReference>
<feature type="transmembrane region" description="Helical" evidence="7">
    <location>
        <begin position="373"/>
        <end position="393"/>
    </location>
</feature>
<proteinExistence type="predicted"/>
<dbReference type="CDD" id="cd17329">
    <property type="entry name" value="MFS_MdtH_MDR_like"/>
    <property type="match status" value="1"/>
</dbReference>
<dbReference type="Gene3D" id="1.20.1250.20">
    <property type="entry name" value="MFS general substrate transporter like domains"/>
    <property type="match status" value="1"/>
</dbReference>
<feature type="transmembrane region" description="Helical" evidence="7">
    <location>
        <begin position="281"/>
        <end position="299"/>
    </location>
</feature>
<keyword evidence="4 7" id="KW-0812">Transmembrane</keyword>
<comment type="subcellular location">
    <subcellularLocation>
        <location evidence="1">Cell membrane</location>
        <topology evidence="1">Multi-pass membrane protein</topology>
    </subcellularLocation>
</comment>
<protein>
    <submittedName>
        <fullName evidence="9">MFS transporter</fullName>
    </submittedName>
</protein>
<keyword evidence="3" id="KW-1003">Cell membrane</keyword>
<name>A0ABY7T3Z1_9SPHI</name>
<accession>A0ABY7T3Z1</accession>
<evidence type="ECO:0000313" key="9">
    <source>
        <dbReference type="EMBL" id="WCT10984.1"/>
    </source>
</evidence>
<dbReference type="RefSeq" id="WP_273629172.1">
    <property type="nucleotide sequence ID" value="NZ_CP117167.1"/>
</dbReference>
<gene>
    <name evidence="9" type="ORF">PQO05_19795</name>
</gene>
<organism evidence="9 10">
    <name type="scientific">Mucilaginibacter jinjuensis</name>
    <dbReference type="NCBI Taxonomy" id="1176721"/>
    <lineage>
        <taxon>Bacteria</taxon>
        <taxon>Pseudomonadati</taxon>
        <taxon>Bacteroidota</taxon>
        <taxon>Sphingobacteriia</taxon>
        <taxon>Sphingobacteriales</taxon>
        <taxon>Sphingobacteriaceae</taxon>
        <taxon>Mucilaginibacter</taxon>
    </lineage>
</organism>